<name>A0ABT7EKR2_9GAMM</name>
<evidence type="ECO:0008006" key="3">
    <source>
        <dbReference type="Google" id="ProtNLM"/>
    </source>
</evidence>
<comment type="caution">
    <text evidence="1">The sequence shown here is derived from an EMBL/GenBank/DDBJ whole genome shotgun (WGS) entry which is preliminary data.</text>
</comment>
<proteinExistence type="predicted"/>
<dbReference type="Proteomes" id="UP001231915">
    <property type="component" value="Unassembled WGS sequence"/>
</dbReference>
<protein>
    <recommendedName>
        <fullName evidence="3">DUF4369 domain-containing protein</fullName>
    </recommendedName>
</protein>
<dbReference type="EMBL" id="JASJUT010000003">
    <property type="protein sequence ID" value="MDK2595633.1"/>
    <property type="molecule type" value="Genomic_DNA"/>
</dbReference>
<dbReference type="RefSeq" id="WP_284137269.1">
    <property type="nucleotide sequence ID" value="NZ_JASJUT010000003.1"/>
</dbReference>
<gene>
    <name evidence="1" type="ORF">QNM18_11295</name>
</gene>
<evidence type="ECO:0000313" key="2">
    <source>
        <dbReference type="Proteomes" id="UP001231915"/>
    </source>
</evidence>
<accession>A0ABT7EKR2</accession>
<organism evidence="1 2">
    <name type="scientific">Pseudoalteromonas obscura</name>
    <dbReference type="NCBI Taxonomy" id="3048491"/>
    <lineage>
        <taxon>Bacteria</taxon>
        <taxon>Pseudomonadati</taxon>
        <taxon>Pseudomonadota</taxon>
        <taxon>Gammaproteobacteria</taxon>
        <taxon>Alteromonadales</taxon>
        <taxon>Pseudoalteromonadaceae</taxon>
        <taxon>Pseudoalteromonas</taxon>
    </lineage>
</organism>
<dbReference type="PROSITE" id="PS51257">
    <property type="entry name" value="PROKAR_LIPOPROTEIN"/>
    <property type="match status" value="1"/>
</dbReference>
<evidence type="ECO:0000313" key="1">
    <source>
        <dbReference type="EMBL" id="MDK2595633.1"/>
    </source>
</evidence>
<sequence>MMLKFILAIQIVFFSAGCFSKNIFVVGSVINQTPPSQHVENAKVILLVNEERIEAKYLPSKGTFSKRLEPNKYAKEHIAFLVLHTDFVQVDPERDRVRTGFSGKTEHHINVRTKEHLADTLVLSAKKSALTGDYIKALDQLDSASAIYQSFDIYSYKVRLIGDALKTQSTLPIRHMDLTTDGDFLNYTKGLSDLERYKLFLQLGHVYTNVPDPEKEIDATTSYFDVAVSAYAVAKKANPANARPYQGEYKLYQKTGNHFDAAMVIQSYFDNNAVIKKGSTIRTFLGDWLTSFEKVTGFPYTSREDIAKDTLYYDMAKRLLVTIQQYESIFKHDNKPSSKRIRDATTLLKNIVERR</sequence>
<keyword evidence="2" id="KW-1185">Reference proteome</keyword>
<reference evidence="1 2" key="1">
    <citation type="submission" date="2023-05" db="EMBL/GenBank/DDBJ databases">
        <title>Pseudoalteromonas ardens sp. nov., Pseudoalteromonas obscura sp. nov., and Pseudoalteromonas umbrosa sp. nov., isolated from the coral Montipora capitata.</title>
        <authorList>
            <person name="Thomas E.M."/>
            <person name="Smith E.M."/>
            <person name="Papke E."/>
            <person name="Shlafstein M.D."/>
            <person name="Oline D.K."/>
            <person name="Videau P."/>
            <person name="Saw J.H."/>
            <person name="Strangman W.K."/>
            <person name="Ushijima B."/>
        </authorList>
    </citation>
    <scope>NUCLEOTIDE SEQUENCE [LARGE SCALE GENOMIC DNA]</scope>
    <source>
        <strain evidence="1 2">P94</strain>
    </source>
</reference>